<comment type="caution">
    <text evidence="3">The sequence shown here is derived from an EMBL/GenBank/DDBJ whole genome shotgun (WGS) entry which is preliminary data.</text>
</comment>
<keyword evidence="4" id="KW-1185">Reference proteome</keyword>
<dbReference type="EMBL" id="CABFMQ020000092">
    <property type="protein sequence ID" value="VTZ51281.1"/>
    <property type="molecule type" value="Genomic_DNA"/>
</dbReference>
<keyword evidence="1" id="KW-1277">Toxin-antitoxin system</keyword>
<dbReference type="Proteomes" id="UP000485880">
    <property type="component" value="Unassembled WGS sequence"/>
</dbReference>
<comment type="similarity">
    <text evidence="2">Belongs to the TacA antitoxin family.</text>
</comment>
<dbReference type="PANTHER" id="PTHR35401:SF2">
    <property type="entry name" value="ABC-TYPE TRANSPORT SYSTEM"/>
    <property type="match status" value="1"/>
</dbReference>
<dbReference type="Gene3D" id="1.20.5.780">
    <property type="entry name" value="Single helix bin"/>
    <property type="match status" value="1"/>
</dbReference>
<dbReference type="SUPFAM" id="SSF47598">
    <property type="entry name" value="Ribbon-helix-helix"/>
    <property type="match status" value="1"/>
</dbReference>
<dbReference type="GO" id="GO:0006355">
    <property type="term" value="P:regulation of DNA-templated transcription"/>
    <property type="evidence" value="ECO:0007669"/>
    <property type="project" value="InterPro"/>
</dbReference>
<reference evidence="3 4" key="1">
    <citation type="submission" date="2019-05" db="EMBL/GenBank/DDBJ databases">
        <authorList>
            <person name="Farhan Ul Haque M."/>
        </authorList>
    </citation>
    <scope>NUCLEOTIDE SEQUENCE [LARGE SCALE GENOMIC DNA]</scope>
    <source>
        <strain evidence="3">2</strain>
    </source>
</reference>
<sequence>MCDMSGKATAKARDERLEARVSRDLKALFQRAAELQGRTLTDFVIASVHDAAVRVIEETQTIRLSAADSRAFAEALLNPREPNRRLKASVQRYLKLTGA</sequence>
<organism evidence="3 4">
    <name type="scientific">Methylocella tundrae</name>
    <dbReference type="NCBI Taxonomy" id="227605"/>
    <lineage>
        <taxon>Bacteria</taxon>
        <taxon>Pseudomonadati</taxon>
        <taxon>Pseudomonadota</taxon>
        <taxon>Alphaproteobacteria</taxon>
        <taxon>Hyphomicrobiales</taxon>
        <taxon>Beijerinckiaceae</taxon>
        <taxon>Methylocella</taxon>
    </lineage>
</organism>
<dbReference type="PANTHER" id="PTHR35401">
    <property type="entry name" value="COPG FAMILY HELIX-TURN-HELIX PROTEIN-RELATED-RELATED"/>
    <property type="match status" value="1"/>
</dbReference>
<evidence type="ECO:0000313" key="3">
    <source>
        <dbReference type="EMBL" id="VTZ51281.1"/>
    </source>
</evidence>
<dbReference type="Pfam" id="PF08681">
    <property type="entry name" value="TacA1"/>
    <property type="match status" value="1"/>
</dbReference>
<gene>
    <name evidence="3" type="ORF">MPC4_340037</name>
</gene>
<proteinExistence type="inferred from homology"/>
<dbReference type="InterPro" id="IPR010985">
    <property type="entry name" value="Ribbon_hlx_hlx"/>
</dbReference>
<dbReference type="AlphaFoldDB" id="A0A8B6M919"/>
<name>A0A8B6M919_METTU</name>
<dbReference type="InterPro" id="IPR014795">
    <property type="entry name" value="TacA_1-like"/>
</dbReference>
<accession>A0A8B6M919</accession>
<protein>
    <recommendedName>
        <fullName evidence="5">DUF1778 domain-containing protein</fullName>
    </recommendedName>
</protein>
<evidence type="ECO:0008006" key="5">
    <source>
        <dbReference type="Google" id="ProtNLM"/>
    </source>
</evidence>
<evidence type="ECO:0000313" key="4">
    <source>
        <dbReference type="Proteomes" id="UP000485880"/>
    </source>
</evidence>
<evidence type="ECO:0000256" key="2">
    <source>
        <dbReference type="ARBA" id="ARBA00049988"/>
    </source>
</evidence>
<evidence type="ECO:0000256" key="1">
    <source>
        <dbReference type="ARBA" id="ARBA00022649"/>
    </source>
</evidence>